<dbReference type="PANTHER" id="PTHR11977">
    <property type="entry name" value="VILLIN"/>
    <property type="match status" value="1"/>
</dbReference>
<feature type="compositionally biased region" description="Polar residues" evidence="1">
    <location>
        <begin position="116"/>
        <end position="129"/>
    </location>
</feature>
<evidence type="ECO:0000259" key="4">
    <source>
        <dbReference type="Pfam" id="PF25480"/>
    </source>
</evidence>
<feature type="region of interest" description="Disordered" evidence="1">
    <location>
        <begin position="19"/>
        <end position="584"/>
    </location>
</feature>
<feature type="compositionally biased region" description="Basic and acidic residues" evidence="1">
    <location>
        <begin position="241"/>
        <end position="254"/>
    </location>
</feature>
<dbReference type="OrthoDB" id="6375767at2759"/>
<dbReference type="Pfam" id="PF00626">
    <property type="entry name" value="Gelsolin"/>
    <property type="match status" value="1"/>
</dbReference>
<comment type="caution">
    <text evidence="5">The sequence shown here is derived from an EMBL/GenBank/DDBJ whole genome shotgun (WGS) entry which is preliminary data.</text>
</comment>
<evidence type="ECO:0000256" key="1">
    <source>
        <dbReference type="SAM" id="MobiDB-lite"/>
    </source>
</evidence>
<protein>
    <recommendedName>
        <fullName evidence="7">DUF4045 domain-containing protein</fullName>
    </recommendedName>
</protein>
<dbReference type="EMBL" id="MU253752">
    <property type="protein sequence ID" value="KAG9248289.1"/>
    <property type="molecule type" value="Genomic_DNA"/>
</dbReference>
<dbReference type="InterPro" id="IPR025118">
    <property type="entry name" value="DUF4045"/>
</dbReference>
<feature type="compositionally biased region" description="Polar residues" evidence="1">
    <location>
        <begin position="290"/>
        <end position="312"/>
    </location>
</feature>
<dbReference type="GO" id="GO:0051016">
    <property type="term" value="P:barbed-end actin filament capping"/>
    <property type="evidence" value="ECO:0007669"/>
    <property type="project" value="TreeGrafter"/>
</dbReference>
<dbReference type="PANTHER" id="PTHR11977:SF133">
    <property type="entry name" value="DUF4045 DOMAIN-CONTAINING PROTEIN"/>
    <property type="match status" value="1"/>
</dbReference>
<keyword evidence="6" id="KW-1185">Reference proteome</keyword>
<feature type="compositionally biased region" description="Low complexity" evidence="1">
    <location>
        <begin position="795"/>
        <end position="806"/>
    </location>
</feature>
<feature type="compositionally biased region" description="Pro residues" evidence="1">
    <location>
        <begin position="196"/>
        <end position="205"/>
    </location>
</feature>
<feature type="compositionally biased region" description="Polar residues" evidence="1">
    <location>
        <begin position="423"/>
        <end position="455"/>
    </location>
</feature>
<evidence type="ECO:0008006" key="7">
    <source>
        <dbReference type="Google" id="ProtNLM"/>
    </source>
</evidence>
<feature type="compositionally biased region" description="Basic and acidic residues" evidence="1">
    <location>
        <begin position="751"/>
        <end position="764"/>
    </location>
</feature>
<feature type="compositionally biased region" description="Polar residues" evidence="1">
    <location>
        <begin position="1017"/>
        <end position="1030"/>
    </location>
</feature>
<gene>
    <name evidence="5" type="ORF">BJ878DRAFT_489012</name>
</gene>
<feature type="compositionally biased region" description="Polar residues" evidence="1">
    <location>
        <begin position="1093"/>
        <end position="1116"/>
    </location>
</feature>
<evidence type="ECO:0000259" key="3">
    <source>
        <dbReference type="Pfam" id="PF13254"/>
    </source>
</evidence>
<feature type="compositionally biased region" description="Polar residues" evidence="1">
    <location>
        <begin position="369"/>
        <end position="395"/>
    </location>
</feature>
<dbReference type="SUPFAM" id="SSF55753">
    <property type="entry name" value="Actin depolymerizing proteins"/>
    <property type="match status" value="3"/>
</dbReference>
<dbReference type="Gene3D" id="3.40.20.10">
    <property type="entry name" value="Severin"/>
    <property type="match status" value="3"/>
</dbReference>
<dbReference type="InterPro" id="IPR057226">
    <property type="entry name" value="DUF7904"/>
</dbReference>
<feature type="compositionally biased region" description="Polar residues" evidence="1">
    <location>
        <begin position="160"/>
        <end position="173"/>
    </location>
</feature>
<feature type="compositionally biased region" description="Low complexity" evidence="1">
    <location>
        <begin position="488"/>
        <end position="498"/>
    </location>
</feature>
<dbReference type="GO" id="GO:0051014">
    <property type="term" value="P:actin filament severing"/>
    <property type="evidence" value="ECO:0007669"/>
    <property type="project" value="TreeGrafter"/>
</dbReference>
<dbReference type="GO" id="GO:0005737">
    <property type="term" value="C:cytoplasm"/>
    <property type="evidence" value="ECO:0007669"/>
    <property type="project" value="TreeGrafter"/>
</dbReference>
<proteinExistence type="predicted"/>
<dbReference type="GO" id="GO:0008154">
    <property type="term" value="P:actin polymerization or depolymerization"/>
    <property type="evidence" value="ECO:0007669"/>
    <property type="project" value="TreeGrafter"/>
</dbReference>
<feature type="domain" description="DUF7904" evidence="4">
    <location>
        <begin position="1294"/>
        <end position="1392"/>
    </location>
</feature>
<feature type="compositionally biased region" description="Polar residues" evidence="1">
    <location>
        <begin position="274"/>
        <end position="283"/>
    </location>
</feature>
<feature type="compositionally biased region" description="Basic and acidic residues" evidence="1">
    <location>
        <begin position="665"/>
        <end position="677"/>
    </location>
</feature>
<feature type="compositionally biased region" description="Low complexity" evidence="1">
    <location>
        <begin position="1059"/>
        <end position="1070"/>
    </location>
</feature>
<feature type="compositionally biased region" description="Basic and acidic residues" evidence="1">
    <location>
        <begin position="634"/>
        <end position="646"/>
    </location>
</feature>
<feature type="domain" description="DUF4045" evidence="3">
    <location>
        <begin position="8"/>
        <end position="753"/>
    </location>
</feature>
<dbReference type="SMART" id="SM00262">
    <property type="entry name" value="GEL"/>
    <property type="match status" value="3"/>
</dbReference>
<dbReference type="GO" id="GO:0005546">
    <property type="term" value="F:phosphatidylinositol-4,5-bisphosphate binding"/>
    <property type="evidence" value="ECO:0007669"/>
    <property type="project" value="TreeGrafter"/>
</dbReference>
<feature type="compositionally biased region" description="Polar residues" evidence="1">
    <location>
        <begin position="958"/>
        <end position="976"/>
    </location>
</feature>
<feature type="compositionally biased region" description="Low complexity" evidence="1">
    <location>
        <begin position="618"/>
        <end position="633"/>
    </location>
</feature>
<dbReference type="GO" id="GO:0015629">
    <property type="term" value="C:actin cytoskeleton"/>
    <property type="evidence" value="ECO:0007669"/>
    <property type="project" value="TreeGrafter"/>
</dbReference>
<feature type="compositionally biased region" description="Polar residues" evidence="1">
    <location>
        <begin position="58"/>
        <end position="84"/>
    </location>
</feature>
<feature type="compositionally biased region" description="Polar residues" evidence="1">
    <location>
        <begin position="1174"/>
        <end position="1184"/>
    </location>
</feature>
<feature type="compositionally biased region" description="Basic and acidic residues" evidence="1">
    <location>
        <begin position="1072"/>
        <end position="1081"/>
    </location>
</feature>
<dbReference type="InterPro" id="IPR007122">
    <property type="entry name" value="Villin/Gelsolin"/>
</dbReference>
<feature type="compositionally biased region" description="Basic residues" evidence="1">
    <location>
        <begin position="891"/>
        <end position="902"/>
    </location>
</feature>
<feature type="compositionally biased region" description="Polar residues" evidence="1">
    <location>
        <begin position="1207"/>
        <end position="1222"/>
    </location>
</feature>
<dbReference type="Proteomes" id="UP000887226">
    <property type="component" value="Unassembled WGS sequence"/>
</dbReference>
<dbReference type="Pfam" id="PF13254">
    <property type="entry name" value="DUF4045"/>
    <property type="match status" value="1"/>
</dbReference>
<feature type="compositionally biased region" description="Basic and acidic residues" evidence="1">
    <location>
        <begin position="263"/>
        <end position="273"/>
    </location>
</feature>
<feature type="compositionally biased region" description="Basic and acidic residues" evidence="1">
    <location>
        <begin position="21"/>
        <end position="56"/>
    </location>
</feature>
<feature type="region of interest" description="Disordered" evidence="1">
    <location>
        <begin position="751"/>
        <end position="1245"/>
    </location>
</feature>
<sequence length="1644" mass="176834">MSSLTDGSEDVNDFLQAIKGLGEKRDEEDALRNKKLEEEILQGRKERQARRAERARSISPTKSSPANTPTASITSAIKHSSLSGADSPAIEPPQSSQHRHDTDTEGALDPLFGLSASPQTSTTKETNFTLEGDGESTSRGTSRISSGKASPSSAMPPRNQPLSWQRRPNSQASDRPRSRPLSVVATENAARSPRATPEPSPPFCEPTPSREQIAQSLASKDPAWFRQTADKGANSPAYRRNQVEDEYRAEHESNPARVQIPDMPREMSMEKPSTDTPDCSASASPFRANSGFQQGGSRVSALGSSVPLTSAQRFDPPTIDSLTEARSLAMSPAQGRISPERLDRPSSPTKGMGGFVQSAMMKRSDSVSKRWSVQSPPGLQRGNSVASNRSTQDFSNPAGVVSPPGISRPNSRGRDNYPLPLSRPTSSHSNDTITQDGRPGTSSSMGSILTMSTDTEGFVRPGLPASHSQTPKNDVGGEDTPKVKKTQTETTPPSSPSKAMDPRRWSPTKASWLESALKRPDSPKPKTPAPTPQQPSWMAEINKAKSNKGSVDLGRSTGGAPKHDVSIGGLMRSPPMGGDGKTTAIRGCSIVTSSVGTPIKKLESDAAAKDPLPKMEPPRVTSPRPSTSITTPMSDRKPSPAGKDLHPNISPKPTSAATFPPLNKAKPDTPVKNDFRANLKPRQPSSTVSKGEPEFKNVFGQLRRTKTQNYVAPDELKSKITRGKAALNTTGGPKKIEHVDEFKVAILKKKDDFKKAQSEGKGVTKADPTASKTSEIPEALAKRQALGRKDSIVLTSSETPASPSATRDGLKFTPSKHSSTPSPVQGKENIGGKLAGRFNPALAGLLARGPPSTPSETSRSSSPNVPQRTASTSTSATVESSEPGPQLTHMTKGRARGPRRKAPSAAPSAGKADESSAEQQLPEKTWSPLQPVENEMKLVPSPVIPSTSRKATLPLPIITSSANLFKTVSNIPSTPKSDTEKIFSPKVPSPSKLDMKRRSQFLQESPDKSSKGAAVSDSKTVSSQSETSTAPEIITKSDVVEPESVPTPIARVKPETPVKSPSLKSSSPNSDHIVDSSETAKLRPSPLSPSKMPMNTLNKSNSSSQSPLVEQSTATSPEKVRPAPLSLQKKSIDLLASPRTPVLQSSSVGMFSPKFQAPEPSSSVRNAAARWDQPSESQASQQPRARSPIKLQTHDDEKSAIVGAGLQSPSPTKPMISSTRTVRSVRPLPEPSAKGPASPYKAYSPGKKASEASSMITEFFGANQTPADYITDTTEILAARPDKYATVRTLTSELYQLSGDGKKKPVPSHQERLLFEGNMYVCVHTFENFSGRKVTEVYFWVGDEVLQAVAEDADIYAQREAKTASGELIKIRQGKETPALIQALGGIIIIRRGTSNKYDSLSPNILCARKYLGQITFDEVDYSPTSLCSGFPYLISTSASKCYLWKGQGSGVEELGCARLIGMDFGVMGDIEEIEEGKEPVLLLQTFGNEATIPQSANHWKMKPNYDRYCGRLFCANPTAKSQVVEIAPFCQSDVSPENIYILDAFFEMYIIVGSKAQSQYVAFHHALTFAQEYSILAAGMEDRPHVPITTVVLGGIPRDMKSVFRKWRDGLALTVMPEQSSGLRRGKSLRVIPLNAALEATRR</sequence>
<feature type="compositionally biased region" description="Basic and acidic residues" evidence="1">
    <location>
        <begin position="601"/>
        <end position="617"/>
    </location>
</feature>
<feature type="domain" description="Gelsolin-like" evidence="2">
    <location>
        <begin position="1522"/>
        <end position="1599"/>
    </location>
</feature>
<reference evidence="5" key="1">
    <citation type="journal article" date="2021" name="IMA Fungus">
        <title>Genomic characterization of three marine fungi, including Emericellopsis atlantica sp. nov. with signatures of a generalist lifestyle and marine biomass degradation.</title>
        <authorList>
            <person name="Hagestad O.C."/>
            <person name="Hou L."/>
            <person name="Andersen J.H."/>
            <person name="Hansen E.H."/>
            <person name="Altermark B."/>
            <person name="Li C."/>
            <person name="Kuhnert E."/>
            <person name="Cox R.J."/>
            <person name="Crous P.W."/>
            <person name="Spatafora J.W."/>
            <person name="Lail K."/>
            <person name="Amirebrahimi M."/>
            <person name="Lipzen A."/>
            <person name="Pangilinan J."/>
            <person name="Andreopoulos W."/>
            <person name="Hayes R.D."/>
            <person name="Ng V."/>
            <person name="Grigoriev I.V."/>
            <person name="Jackson S.A."/>
            <person name="Sutton T.D.S."/>
            <person name="Dobson A.D.W."/>
            <person name="Rama T."/>
        </authorList>
    </citation>
    <scope>NUCLEOTIDE SEQUENCE</scope>
    <source>
        <strain evidence="5">TRa3180A</strain>
    </source>
</reference>
<evidence type="ECO:0000313" key="6">
    <source>
        <dbReference type="Proteomes" id="UP000887226"/>
    </source>
</evidence>
<evidence type="ECO:0000259" key="2">
    <source>
        <dbReference type="Pfam" id="PF00626"/>
    </source>
</evidence>
<name>A0A9P7ZA54_9HELO</name>
<accession>A0A9P7ZA54</accession>
<dbReference type="Pfam" id="PF25480">
    <property type="entry name" value="DUF7904"/>
    <property type="match status" value="1"/>
</dbReference>
<feature type="compositionally biased region" description="Low complexity" evidence="1">
    <location>
        <begin position="137"/>
        <end position="147"/>
    </location>
</feature>
<evidence type="ECO:0000313" key="5">
    <source>
        <dbReference type="EMBL" id="KAG9248289.1"/>
    </source>
</evidence>
<feature type="region of interest" description="Disordered" evidence="1">
    <location>
        <begin position="601"/>
        <end position="714"/>
    </location>
</feature>
<feature type="compositionally biased region" description="Low complexity" evidence="1">
    <location>
        <begin position="854"/>
        <end position="882"/>
    </location>
</feature>
<dbReference type="GO" id="GO:0051015">
    <property type="term" value="F:actin filament binding"/>
    <property type="evidence" value="ECO:0007669"/>
    <property type="project" value="InterPro"/>
</dbReference>
<organism evidence="5 6">
    <name type="scientific">Calycina marina</name>
    <dbReference type="NCBI Taxonomy" id="1763456"/>
    <lineage>
        <taxon>Eukaryota</taxon>
        <taxon>Fungi</taxon>
        <taxon>Dikarya</taxon>
        <taxon>Ascomycota</taxon>
        <taxon>Pezizomycotina</taxon>
        <taxon>Leotiomycetes</taxon>
        <taxon>Helotiales</taxon>
        <taxon>Pezizellaceae</taxon>
        <taxon>Calycina</taxon>
    </lineage>
</organism>
<dbReference type="InterPro" id="IPR029006">
    <property type="entry name" value="ADF-H/Gelsolin-like_dom_sf"/>
</dbReference>
<dbReference type="InterPro" id="IPR007123">
    <property type="entry name" value="Gelsolin-like_dom"/>
</dbReference>